<evidence type="ECO:0000259" key="4">
    <source>
        <dbReference type="SMART" id="SM00703"/>
    </source>
</evidence>
<gene>
    <name evidence="5" type="ORF">V1264_007855</name>
</gene>
<dbReference type="GO" id="GO:0016747">
    <property type="term" value="F:acyltransferase activity, transferring groups other than amino-acyl groups"/>
    <property type="evidence" value="ECO:0007669"/>
    <property type="project" value="InterPro"/>
</dbReference>
<protein>
    <recommendedName>
        <fullName evidence="4">Nose resistant-to-fluoxetine protein N-terminal domain-containing protein</fullName>
    </recommendedName>
</protein>
<dbReference type="PANTHER" id="PTHR11161:SF0">
    <property type="entry name" value="O-ACYLTRANSFERASE LIKE PROTEIN"/>
    <property type="match status" value="1"/>
</dbReference>
<keyword evidence="6" id="KW-1185">Reference proteome</keyword>
<feature type="transmembrane region" description="Helical" evidence="2">
    <location>
        <begin position="684"/>
        <end position="700"/>
    </location>
</feature>
<evidence type="ECO:0000256" key="2">
    <source>
        <dbReference type="SAM" id="Phobius"/>
    </source>
</evidence>
<evidence type="ECO:0000313" key="6">
    <source>
        <dbReference type="Proteomes" id="UP001374579"/>
    </source>
</evidence>
<dbReference type="Proteomes" id="UP001374579">
    <property type="component" value="Unassembled WGS sequence"/>
</dbReference>
<feature type="transmembrane region" description="Helical" evidence="2">
    <location>
        <begin position="569"/>
        <end position="595"/>
    </location>
</feature>
<dbReference type="AlphaFoldDB" id="A0AAN9G3S5"/>
<feature type="region of interest" description="Disordered" evidence="1">
    <location>
        <begin position="453"/>
        <end position="489"/>
    </location>
</feature>
<dbReference type="PANTHER" id="PTHR11161">
    <property type="entry name" value="O-ACYLTRANSFERASE"/>
    <property type="match status" value="1"/>
</dbReference>
<feature type="domain" description="Nose resistant-to-fluoxetine protein N-terminal" evidence="4">
    <location>
        <begin position="185"/>
        <end position="341"/>
    </location>
</feature>
<reference evidence="5 6" key="1">
    <citation type="submission" date="2024-02" db="EMBL/GenBank/DDBJ databases">
        <title>Chromosome-scale genome assembly of the rough periwinkle Littorina saxatilis.</title>
        <authorList>
            <person name="De Jode A."/>
            <person name="Faria R."/>
            <person name="Formenti G."/>
            <person name="Sims Y."/>
            <person name="Smith T.P."/>
            <person name="Tracey A."/>
            <person name="Wood J.M.D."/>
            <person name="Zagrodzka Z.B."/>
            <person name="Johannesson K."/>
            <person name="Butlin R.K."/>
            <person name="Leder E.H."/>
        </authorList>
    </citation>
    <scope>NUCLEOTIDE SEQUENCE [LARGE SCALE GENOMIC DNA]</scope>
    <source>
        <strain evidence="5">Snail1</strain>
        <tissue evidence="5">Muscle</tissue>
    </source>
</reference>
<feature type="transmembrane region" description="Helical" evidence="2">
    <location>
        <begin position="615"/>
        <end position="636"/>
    </location>
</feature>
<evidence type="ECO:0000256" key="3">
    <source>
        <dbReference type="SAM" id="SignalP"/>
    </source>
</evidence>
<feature type="chain" id="PRO_5042833355" description="Nose resistant-to-fluoxetine protein N-terminal domain-containing protein" evidence="3">
    <location>
        <begin position="21"/>
        <end position="924"/>
    </location>
</feature>
<dbReference type="Pfam" id="PF01757">
    <property type="entry name" value="Acyl_transf_3"/>
    <property type="match status" value="1"/>
</dbReference>
<dbReference type="Pfam" id="PF20146">
    <property type="entry name" value="NRF"/>
    <property type="match status" value="1"/>
</dbReference>
<dbReference type="InterPro" id="IPR002656">
    <property type="entry name" value="Acyl_transf_3_dom"/>
</dbReference>
<feature type="transmembrane region" description="Helical" evidence="2">
    <location>
        <begin position="857"/>
        <end position="875"/>
    </location>
</feature>
<dbReference type="InterPro" id="IPR006621">
    <property type="entry name" value="Nose-resist-to-fluoxetine_N"/>
</dbReference>
<dbReference type="EMBL" id="JBAMIC010000019">
    <property type="protein sequence ID" value="KAK7094201.1"/>
    <property type="molecule type" value="Genomic_DNA"/>
</dbReference>
<feature type="transmembrane region" description="Helical" evidence="2">
    <location>
        <begin position="744"/>
        <end position="765"/>
    </location>
</feature>
<keyword evidence="2" id="KW-0812">Transmembrane</keyword>
<dbReference type="InterPro" id="IPR052728">
    <property type="entry name" value="O2_lipid_transport_reg"/>
</dbReference>
<feature type="transmembrane region" description="Helical" evidence="2">
    <location>
        <begin position="777"/>
        <end position="797"/>
    </location>
</feature>
<keyword evidence="3" id="KW-0732">Signal</keyword>
<keyword evidence="2" id="KW-1133">Transmembrane helix</keyword>
<evidence type="ECO:0000256" key="1">
    <source>
        <dbReference type="SAM" id="MobiDB-lite"/>
    </source>
</evidence>
<name>A0AAN9G3S5_9CAEN</name>
<comment type="caution">
    <text evidence="5">The sequence shown here is derived from an EMBL/GenBank/DDBJ whole genome shotgun (WGS) entry which is preliminary data.</text>
</comment>
<feature type="transmembrane region" description="Helical" evidence="2">
    <location>
        <begin position="352"/>
        <end position="378"/>
    </location>
</feature>
<feature type="transmembrane region" description="Helical" evidence="2">
    <location>
        <begin position="529"/>
        <end position="549"/>
    </location>
</feature>
<accession>A0AAN9G3S5</accession>
<feature type="transmembrane region" description="Helical" evidence="2">
    <location>
        <begin position="887"/>
        <end position="909"/>
    </location>
</feature>
<dbReference type="SMART" id="SM00703">
    <property type="entry name" value="NRF"/>
    <property type="match status" value="1"/>
</dbReference>
<organism evidence="5 6">
    <name type="scientific">Littorina saxatilis</name>
    <dbReference type="NCBI Taxonomy" id="31220"/>
    <lineage>
        <taxon>Eukaryota</taxon>
        <taxon>Metazoa</taxon>
        <taxon>Spiralia</taxon>
        <taxon>Lophotrochozoa</taxon>
        <taxon>Mollusca</taxon>
        <taxon>Gastropoda</taxon>
        <taxon>Caenogastropoda</taxon>
        <taxon>Littorinimorpha</taxon>
        <taxon>Littorinoidea</taxon>
        <taxon>Littorinidae</taxon>
        <taxon>Littorina</taxon>
    </lineage>
</organism>
<sequence length="924" mass="103959">MASSLLVLAAATLTLGLVQGQADMNSSTTFWKLSFDQKVLNIAQFLAGNIDTTKQLLEIAKSLRWLEQGTNGQLPGDAILPMVLDALPGVLGSNYIKGAVFLVLDEINRTRVDNVTQEVLFNATIDKIKPYNAPVYSQLFNDTLLKLTMLYKANNFNLIRAVNRYINQISARDLLFETSANLTVNPQCYSDTMDFFDAVVGARVNNDPNNVDLEHYFWAFKMLDSFGKPSGGIMKGAVHFVGSFDECGEVQAYLPNNSSFMFGQHPHNYTTRYDTRFCRVTFDLPDSVSESFNVDTRGITLRLNWGMCFPDSCHSDDVAAMFHLGKLQPYNISVHNVFCGEEDDLEDDPSAIVALFLLATLLGVVVLCTLLEAAVIFYNNNFAPSASSTNSTIEDPDNETHSIEKETVYVNQAFEPDSDKERYANLSGMEPSTSKQTGDAVLPVSYVHHREEPPVFKDGLPPSSNLSRAHVQQKHSPPPSYAKAVTGRSQHEMGVPKLVKAFSLLTNMPKVLSGSKSPKAIHCLHGIRFFSLMWVVLGHTYNYGVISVVDNPTTVNLVDADAIFHRFTFQGIMAAGFAVDTFFLLSGLLVTWLSLRDMAKKNGVGYWVMFYFHRFWRLTPIYMIVLMTFTCLHTYLGGGPLWPEELGTATNCKKYWWTNFLYVNNLVHDDEACMGWTWYLANDMQFYWITPVFILALFYVAPLGLAMVIGLLAVGIVCAAYYEYDNGGDIFTMHESDSKYWDQVYIVPWCRVGAYAVGMLLGYIFHKVKQTTLNMSTAVIGWLVTWGVGLTLCYITYTERKTGAEEWDRWIETLYESVGRPLWAACVAWIIFACHNNRGGFINSILSWEGFLPLSRLTYAAYLVHPIVMMLHAYSKRALYYIDDFDMVYLFLGHSAVTYFTAFLFSLVAEAPALAVEKLVFRLH</sequence>
<proteinExistence type="predicted"/>
<feature type="signal peptide" evidence="3">
    <location>
        <begin position="1"/>
        <end position="20"/>
    </location>
</feature>
<evidence type="ECO:0000313" key="5">
    <source>
        <dbReference type="EMBL" id="KAK7094201.1"/>
    </source>
</evidence>
<feature type="transmembrane region" description="Helical" evidence="2">
    <location>
        <begin position="817"/>
        <end position="836"/>
    </location>
</feature>
<keyword evidence="2" id="KW-0472">Membrane</keyword>